<evidence type="ECO:0000313" key="3">
    <source>
        <dbReference type="Proteomes" id="UP000008062"/>
    </source>
</evidence>
<dbReference type="AlphaFoldDB" id="F9X7T2"/>
<dbReference type="Proteomes" id="UP000008062">
    <property type="component" value="Chromosome 3"/>
</dbReference>
<evidence type="ECO:0000256" key="1">
    <source>
        <dbReference type="SAM" id="SignalP"/>
    </source>
</evidence>
<dbReference type="InParanoid" id="F9X7T2"/>
<feature type="signal peptide" evidence="1">
    <location>
        <begin position="1"/>
        <end position="21"/>
    </location>
</feature>
<keyword evidence="3" id="KW-1185">Reference proteome</keyword>
<keyword evidence="1" id="KW-0732">Signal</keyword>
<dbReference type="EMBL" id="CM001198">
    <property type="protein sequence ID" value="EGP89428.1"/>
    <property type="molecule type" value="Genomic_DNA"/>
</dbReference>
<dbReference type="KEGG" id="ztr:MYCGRDRAFT_91662"/>
<gene>
    <name evidence="2" type="ORF">MYCGRDRAFT_91662</name>
</gene>
<protein>
    <submittedName>
        <fullName evidence="2">Uncharacterized protein</fullName>
    </submittedName>
</protein>
<dbReference type="RefSeq" id="XP_003854452.1">
    <property type="nucleotide sequence ID" value="XM_003854404.1"/>
</dbReference>
<accession>F9X7T2</accession>
<name>F9X7T2_ZYMTI</name>
<organism evidence="2 3">
    <name type="scientific">Zymoseptoria tritici (strain CBS 115943 / IPO323)</name>
    <name type="common">Speckled leaf blotch fungus</name>
    <name type="synonym">Septoria tritici</name>
    <dbReference type="NCBI Taxonomy" id="336722"/>
    <lineage>
        <taxon>Eukaryota</taxon>
        <taxon>Fungi</taxon>
        <taxon>Dikarya</taxon>
        <taxon>Ascomycota</taxon>
        <taxon>Pezizomycotina</taxon>
        <taxon>Dothideomycetes</taxon>
        <taxon>Dothideomycetidae</taxon>
        <taxon>Mycosphaerellales</taxon>
        <taxon>Mycosphaerellaceae</taxon>
        <taxon>Zymoseptoria</taxon>
    </lineage>
</organism>
<reference evidence="2 3" key="1">
    <citation type="journal article" date="2011" name="PLoS Genet.">
        <title>Finished genome of the fungal wheat pathogen Mycosphaerella graminicola reveals dispensome structure, chromosome plasticity, and stealth pathogenesis.</title>
        <authorList>
            <person name="Goodwin S.B."/>
            <person name="Ben M'barek S."/>
            <person name="Dhillon B."/>
            <person name="Wittenberg A.H.J."/>
            <person name="Crane C.F."/>
            <person name="Hane J.K."/>
            <person name="Foster A.J."/>
            <person name="Van der Lee T.A.J."/>
            <person name="Grimwood J."/>
            <person name="Aerts A."/>
            <person name="Antoniw J."/>
            <person name="Bailey A."/>
            <person name="Bluhm B."/>
            <person name="Bowler J."/>
            <person name="Bristow J."/>
            <person name="van der Burgt A."/>
            <person name="Canto-Canche B."/>
            <person name="Churchill A.C.L."/>
            <person name="Conde-Ferraez L."/>
            <person name="Cools H.J."/>
            <person name="Coutinho P.M."/>
            <person name="Csukai M."/>
            <person name="Dehal P."/>
            <person name="De Wit P."/>
            <person name="Donzelli B."/>
            <person name="van de Geest H.C."/>
            <person name="van Ham R.C.H.J."/>
            <person name="Hammond-Kosack K.E."/>
            <person name="Henrissat B."/>
            <person name="Kilian A."/>
            <person name="Kobayashi A.K."/>
            <person name="Koopmann E."/>
            <person name="Kourmpetis Y."/>
            <person name="Kuzniar A."/>
            <person name="Lindquist E."/>
            <person name="Lombard V."/>
            <person name="Maliepaard C."/>
            <person name="Martins N."/>
            <person name="Mehrabi R."/>
            <person name="Nap J.P.H."/>
            <person name="Ponomarenko A."/>
            <person name="Rudd J.J."/>
            <person name="Salamov A."/>
            <person name="Schmutz J."/>
            <person name="Schouten H.J."/>
            <person name="Shapiro H."/>
            <person name="Stergiopoulos I."/>
            <person name="Torriani S.F.F."/>
            <person name="Tu H."/>
            <person name="de Vries R.P."/>
            <person name="Waalwijk C."/>
            <person name="Ware S.B."/>
            <person name="Wiebenga A."/>
            <person name="Zwiers L.-H."/>
            <person name="Oliver R.P."/>
            <person name="Grigoriev I.V."/>
            <person name="Kema G.H.J."/>
        </authorList>
    </citation>
    <scope>NUCLEOTIDE SEQUENCE [LARGE SCALE GENOMIC DNA]</scope>
    <source>
        <strain evidence="3">CBS 115943 / IPO323</strain>
    </source>
</reference>
<dbReference type="GeneID" id="13395639"/>
<feature type="chain" id="PRO_5003395544" evidence="1">
    <location>
        <begin position="22"/>
        <end position="126"/>
    </location>
</feature>
<dbReference type="HOGENOM" id="CLU_1983332_0_0_1"/>
<evidence type="ECO:0000313" key="2">
    <source>
        <dbReference type="EMBL" id="EGP89428.1"/>
    </source>
</evidence>
<proteinExistence type="predicted"/>
<sequence>MQLSQLLIIASLFFDASLACGGFNVCGCFDEHNHMMCTEDLPSPLEETDCNDCLSSSAAIQMVTAEMCCYPTTFDARLHGSANGLDRALTAGGKGNQVFLFYVSARFGDGSRQAKTRVHLELLEAD</sequence>